<dbReference type="EMBL" id="VWSF01000027">
    <property type="protein sequence ID" value="KAA5540331.1"/>
    <property type="molecule type" value="Genomic_DNA"/>
</dbReference>
<sequence length="201" mass="22949">MNLDELKNTWKEEDKHLENKIRLNENLLLKMNLENTTGAINKIINKSLIGRNLALLYCFISIGTAVMIIEEIAYSLPAIMGGLAMLWSFVSHLAIEKPNYTVSLVQLQKTICNFRIHMAANAKYDIAIVAFWLLTLAPIYLKYIYKIPVYSNPKALSIFVLISVVVLTVMIAVSQKAYKKYDQILKNSEAYLSKLIEFENK</sequence>
<proteinExistence type="predicted"/>
<feature type="transmembrane region" description="Helical" evidence="1">
    <location>
        <begin position="124"/>
        <end position="143"/>
    </location>
</feature>
<comment type="caution">
    <text evidence="2">The sequence shown here is derived from an EMBL/GenBank/DDBJ whole genome shotgun (WGS) entry which is preliminary data.</text>
</comment>
<keyword evidence="1" id="KW-0472">Membrane</keyword>
<evidence type="ECO:0000313" key="3">
    <source>
        <dbReference type="Proteomes" id="UP000323426"/>
    </source>
</evidence>
<dbReference type="RefSeq" id="WP_150092352.1">
    <property type="nucleotide sequence ID" value="NZ_VWSF01000027.1"/>
</dbReference>
<dbReference type="Proteomes" id="UP000323426">
    <property type="component" value="Unassembled WGS sequence"/>
</dbReference>
<feature type="transmembrane region" description="Helical" evidence="1">
    <location>
        <begin position="155"/>
        <end position="173"/>
    </location>
</feature>
<accession>A0A5M6CYP2</accession>
<organism evidence="2 3">
    <name type="scientific">Adhaeribacter rhizoryzae</name>
    <dbReference type="NCBI Taxonomy" id="2607907"/>
    <lineage>
        <taxon>Bacteria</taxon>
        <taxon>Pseudomonadati</taxon>
        <taxon>Bacteroidota</taxon>
        <taxon>Cytophagia</taxon>
        <taxon>Cytophagales</taxon>
        <taxon>Hymenobacteraceae</taxon>
        <taxon>Adhaeribacter</taxon>
    </lineage>
</organism>
<protein>
    <submittedName>
        <fullName evidence="2">Uncharacterized protein</fullName>
    </submittedName>
</protein>
<name>A0A5M6CYP2_9BACT</name>
<evidence type="ECO:0000256" key="1">
    <source>
        <dbReference type="SAM" id="Phobius"/>
    </source>
</evidence>
<keyword evidence="1" id="KW-1133">Transmembrane helix</keyword>
<gene>
    <name evidence="2" type="ORF">F0145_22750</name>
</gene>
<feature type="transmembrane region" description="Helical" evidence="1">
    <location>
        <begin position="75"/>
        <end position="95"/>
    </location>
</feature>
<dbReference type="AlphaFoldDB" id="A0A5M6CYP2"/>
<keyword evidence="1" id="KW-0812">Transmembrane</keyword>
<reference evidence="2 3" key="1">
    <citation type="submission" date="2019-09" db="EMBL/GenBank/DDBJ databases">
        <title>Genome sequence and assembly of Adhaeribacter sp.</title>
        <authorList>
            <person name="Chhetri G."/>
        </authorList>
    </citation>
    <scope>NUCLEOTIDE SEQUENCE [LARGE SCALE GENOMIC DNA]</scope>
    <source>
        <strain evidence="2 3">DK36</strain>
    </source>
</reference>
<keyword evidence="3" id="KW-1185">Reference proteome</keyword>
<feature type="transmembrane region" description="Helical" evidence="1">
    <location>
        <begin position="52"/>
        <end position="69"/>
    </location>
</feature>
<evidence type="ECO:0000313" key="2">
    <source>
        <dbReference type="EMBL" id="KAA5540331.1"/>
    </source>
</evidence>